<dbReference type="PANTHER" id="PTHR36452:SF1">
    <property type="entry name" value="DUF2461 DOMAIN-CONTAINING PROTEIN"/>
    <property type="match status" value="1"/>
</dbReference>
<dbReference type="AlphaFoldDB" id="A0A3B1A4U1"/>
<dbReference type="EMBL" id="UOFR01000039">
    <property type="protein sequence ID" value="VAW96590.1"/>
    <property type="molecule type" value="Genomic_DNA"/>
</dbReference>
<name>A0A3B1A4U1_9ZZZZ</name>
<dbReference type="InterPro" id="IPR015996">
    <property type="entry name" value="UCP028451"/>
</dbReference>
<evidence type="ECO:0008006" key="2">
    <source>
        <dbReference type="Google" id="ProtNLM"/>
    </source>
</evidence>
<reference evidence="1" key="1">
    <citation type="submission" date="2018-06" db="EMBL/GenBank/DDBJ databases">
        <authorList>
            <person name="Zhirakovskaya E."/>
        </authorList>
    </citation>
    <scope>NUCLEOTIDE SEQUENCE</scope>
</reference>
<organism evidence="1">
    <name type="scientific">hydrothermal vent metagenome</name>
    <dbReference type="NCBI Taxonomy" id="652676"/>
    <lineage>
        <taxon>unclassified sequences</taxon>
        <taxon>metagenomes</taxon>
        <taxon>ecological metagenomes</taxon>
    </lineage>
</organism>
<dbReference type="InterPro" id="IPR012808">
    <property type="entry name" value="CHP02453"/>
</dbReference>
<accession>A0A3B1A4U1</accession>
<dbReference type="NCBIfam" id="TIGR02453">
    <property type="entry name" value="TIGR02453 family protein"/>
    <property type="match status" value="1"/>
</dbReference>
<evidence type="ECO:0000313" key="1">
    <source>
        <dbReference type="EMBL" id="VAW96590.1"/>
    </source>
</evidence>
<gene>
    <name evidence="1" type="ORF">MNBD_GAMMA21-459</name>
</gene>
<dbReference type="PANTHER" id="PTHR36452">
    <property type="entry name" value="CHROMOSOME 12, WHOLE GENOME SHOTGUN SEQUENCE"/>
    <property type="match status" value="1"/>
</dbReference>
<proteinExistence type="predicted"/>
<protein>
    <recommendedName>
        <fullName evidence="2">TIGR02453 family protein</fullName>
    </recommendedName>
</protein>
<dbReference type="PIRSF" id="PIRSF028451">
    <property type="entry name" value="UCP028451"/>
    <property type="match status" value="1"/>
</dbReference>
<sequence>MANRYFSQQSFTFLRKLAKNNNRDWFLEHKDEYEETIRTPALDFISDMTDDLAMISPHFLAVPKKVGGSLMRVHRDVRFGKDKRPYKTNIGIQFRHEQGKDVHAPGFYLHIEPNDCFVGVGIWRPDADALGKIRDRICAKGKDWTAALAEKSFKRHFELGGESLKRPPRGFDKEHPLLESLKRKDFIAISSINNDSVLSGRFKKMVVDRFSVADSYMQFLCKALELRY</sequence>
<dbReference type="Pfam" id="PF09365">
    <property type="entry name" value="DUF2461"/>
    <property type="match status" value="1"/>
</dbReference>